<dbReference type="SUPFAM" id="SSF51569">
    <property type="entry name" value="Aldolase"/>
    <property type="match status" value="1"/>
</dbReference>
<evidence type="ECO:0000256" key="4">
    <source>
        <dbReference type="PIRSR" id="PIRSR001365-1"/>
    </source>
</evidence>
<organism evidence="5 6">
    <name type="scientific">Skermanella aerolata</name>
    <dbReference type="NCBI Taxonomy" id="393310"/>
    <lineage>
        <taxon>Bacteria</taxon>
        <taxon>Pseudomonadati</taxon>
        <taxon>Pseudomonadota</taxon>
        <taxon>Alphaproteobacteria</taxon>
        <taxon>Rhodospirillales</taxon>
        <taxon>Azospirillaceae</taxon>
        <taxon>Skermanella</taxon>
    </lineage>
</organism>
<dbReference type="InterPro" id="IPR002220">
    <property type="entry name" value="DapA-like"/>
</dbReference>
<comment type="caution">
    <text evidence="5">The sequence shown here is derived from an EMBL/GenBank/DDBJ whole genome shotgun (WGS) entry which is preliminary data.</text>
</comment>
<name>A0A512DVT8_9PROT</name>
<evidence type="ECO:0000256" key="2">
    <source>
        <dbReference type="ARBA" id="ARBA00023239"/>
    </source>
</evidence>
<protein>
    <submittedName>
        <fullName evidence="5">Dihydrodipicolinate synthase family protein</fullName>
    </submittedName>
</protein>
<accession>A0A512DVT8</accession>
<dbReference type="EMBL" id="BJYZ01000022">
    <property type="protein sequence ID" value="GEO40546.1"/>
    <property type="molecule type" value="Genomic_DNA"/>
</dbReference>
<keyword evidence="6" id="KW-1185">Reference proteome</keyword>
<dbReference type="InterPro" id="IPR013785">
    <property type="entry name" value="Aldolase_TIM"/>
</dbReference>
<gene>
    <name evidence="5" type="primary">dapA_2</name>
    <name evidence="5" type="ORF">SAE02_46940</name>
</gene>
<proteinExistence type="inferred from homology"/>
<dbReference type="Pfam" id="PF00701">
    <property type="entry name" value="DHDPS"/>
    <property type="match status" value="1"/>
</dbReference>
<dbReference type="AlphaFoldDB" id="A0A512DVT8"/>
<keyword evidence="2 3" id="KW-0456">Lyase</keyword>
<sequence>MSNKIDGIIPVMLTPFTEEGAIDYQGLENLIEWYIANGSDSLFAVCQSSEMQFLSLDERVSLARFVQQKAAGRVPVIASGHISENRDDQLGELLAAAETGVDGVVLVTNRLDPHDAGGTTFMESLKWLLERLPADLPLGLYECPAPFRRLLTDDELKFCADSGRFVILKDVSCDLETVKRRIALTTGSPLAILNANAAIAWDAMKAGSPGFNGVFTNFHPDLYKWLLTEGQAHSGLADELSIFLALAAMAEPMGYPALAKLHHQRLGTFASIKSRAVHFDIRERFWALEALLDKIDAGTALYRERVSAAGR</sequence>
<dbReference type="GO" id="GO:0008840">
    <property type="term" value="F:4-hydroxy-tetrahydrodipicolinate synthase activity"/>
    <property type="evidence" value="ECO:0007669"/>
    <property type="project" value="TreeGrafter"/>
</dbReference>
<reference evidence="5 6" key="1">
    <citation type="submission" date="2019-07" db="EMBL/GenBank/DDBJ databases">
        <title>Whole genome shotgun sequence of Skermanella aerolata NBRC 106429.</title>
        <authorList>
            <person name="Hosoyama A."/>
            <person name="Uohara A."/>
            <person name="Ohji S."/>
            <person name="Ichikawa N."/>
        </authorList>
    </citation>
    <scope>NUCLEOTIDE SEQUENCE [LARGE SCALE GENOMIC DNA]</scope>
    <source>
        <strain evidence="5 6">NBRC 106429</strain>
    </source>
</reference>
<comment type="similarity">
    <text evidence="1 3">Belongs to the DapA family.</text>
</comment>
<dbReference type="OrthoDB" id="9796205at2"/>
<dbReference type="CDD" id="cd00408">
    <property type="entry name" value="DHDPS-like"/>
    <property type="match status" value="1"/>
</dbReference>
<feature type="active site" description="Schiff-base intermediate with substrate" evidence="4">
    <location>
        <position position="169"/>
    </location>
</feature>
<dbReference type="PANTHER" id="PTHR12128">
    <property type="entry name" value="DIHYDRODIPICOLINATE SYNTHASE"/>
    <property type="match status" value="1"/>
</dbReference>
<dbReference type="RefSeq" id="WP_044430517.1">
    <property type="nucleotide sequence ID" value="NZ_BJYZ01000022.1"/>
</dbReference>
<evidence type="ECO:0000256" key="1">
    <source>
        <dbReference type="ARBA" id="ARBA00007592"/>
    </source>
</evidence>
<dbReference type="Gene3D" id="3.20.20.70">
    <property type="entry name" value="Aldolase class I"/>
    <property type="match status" value="1"/>
</dbReference>
<dbReference type="SMART" id="SM01130">
    <property type="entry name" value="DHDPS"/>
    <property type="match status" value="1"/>
</dbReference>
<dbReference type="PIRSF" id="PIRSF001365">
    <property type="entry name" value="DHDPS"/>
    <property type="match status" value="1"/>
</dbReference>
<dbReference type="PANTHER" id="PTHR12128:SF66">
    <property type="entry name" value="4-HYDROXY-2-OXOGLUTARATE ALDOLASE, MITOCHONDRIAL"/>
    <property type="match status" value="1"/>
</dbReference>
<feature type="active site" description="Proton donor/acceptor" evidence="4">
    <location>
        <position position="141"/>
    </location>
</feature>
<evidence type="ECO:0000256" key="3">
    <source>
        <dbReference type="PIRNR" id="PIRNR001365"/>
    </source>
</evidence>
<evidence type="ECO:0000313" key="6">
    <source>
        <dbReference type="Proteomes" id="UP000321523"/>
    </source>
</evidence>
<evidence type="ECO:0000313" key="5">
    <source>
        <dbReference type="EMBL" id="GEO40546.1"/>
    </source>
</evidence>
<dbReference type="Proteomes" id="UP000321523">
    <property type="component" value="Unassembled WGS sequence"/>
</dbReference>